<feature type="compositionally biased region" description="Low complexity" evidence="1">
    <location>
        <begin position="143"/>
        <end position="152"/>
    </location>
</feature>
<feature type="region of interest" description="Disordered" evidence="1">
    <location>
        <begin position="1"/>
        <end position="117"/>
    </location>
</feature>
<dbReference type="Proteomes" id="UP000229378">
    <property type="component" value="Unassembled WGS sequence"/>
</dbReference>
<feature type="compositionally biased region" description="Basic and acidic residues" evidence="1">
    <location>
        <begin position="91"/>
        <end position="104"/>
    </location>
</feature>
<dbReference type="RefSeq" id="WP_032898861.1">
    <property type="nucleotide sequence ID" value="NZ_PEHN01000009.1"/>
</dbReference>
<protein>
    <submittedName>
        <fullName evidence="2">DNA primase</fullName>
    </submittedName>
</protein>
<sequence>MAKIKGFTHLFGLGAKATEETEDDKNKAKKAKGRQAEEDEKDPDAEENDDDNNPDDQDEKDPNAEDDSDDADADADADEGNDDDGDDDTDDRNVKKGRSAERQRCARIFGSKHATGRGDLAVSLALNSGMSSAAVIRVLASTAATAPASATAPRKRSLDERMQAHGNTQLGQDTAKASKGASLVNKMTSLYDSVKGKK</sequence>
<evidence type="ECO:0000256" key="1">
    <source>
        <dbReference type="SAM" id="MobiDB-lite"/>
    </source>
</evidence>
<evidence type="ECO:0000313" key="3">
    <source>
        <dbReference type="Proteomes" id="UP000229378"/>
    </source>
</evidence>
<reference evidence="2 3" key="1">
    <citation type="submission" date="2017-10" db="EMBL/GenBank/DDBJ databases">
        <authorList>
            <person name="Banno H."/>
            <person name="Chua N.-H."/>
        </authorList>
    </citation>
    <scope>NUCLEOTIDE SEQUENCE [LARGE SCALE GENOMIC DNA]</scope>
    <source>
        <strain evidence="2 3">SCPM-O-B-7607</strain>
    </source>
</reference>
<name>A0A2G4U2I0_YERBE</name>
<evidence type="ECO:0000313" key="2">
    <source>
        <dbReference type="EMBL" id="PHZ27444.1"/>
    </source>
</evidence>
<feature type="region of interest" description="Disordered" evidence="1">
    <location>
        <begin position="143"/>
        <end position="181"/>
    </location>
</feature>
<dbReference type="AlphaFoldDB" id="A0A2G4U2I0"/>
<gene>
    <name evidence="2" type="ORF">CS533_10975</name>
</gene>
<organism evidence="2 3">
    <name type="scientific">Yersinia bercovieri</name>
    <dbReference type="NCBI Taxonomy" id="634"/>
    <lineage>
        <taxon>Bacteria</taxon>
        <taxon>Pseudomonadati</taxon>
        <taxon>Pseudomonadota</taxon>
        <taxon>Gammaproteobacteria</taxon>
        <taxon>Enterobacterales</taxon>
        <taxon>Yersiniaceae</taxon>
        <taxon>Yersinia</taxon>
    </lineage>
</organism>
<comment type="caution">
    <text evidence="2">The sequence shown here is derived from an EMBL/GenBank/DDBJ whole genome shotgun (WGS) entry which is preliminary data.</text>
</comment>
<accession>A0A2G4U2I0</accession>
<proteinExistence type="predicted"/>
<feature type="compositionally biased region" description="Acidic residues" evidence="1">
    <location>
        <begin position="37"/>
        <end position="90"/>
    </location>
</feature>
<dbReference type="EMBL" id="PEHN01000009">
    <property type="protein sequence ID" value="PHZ27444.1"/>
    <property type="molecule type" value="Genomic_DNA"/>
</dbReference>